<dbReference type="EMBL" id="NKXS01001628">
    <property type="protein sequence ID" value="PIN17627.1"/>
    <property type="molecule type" value="Genomic_DNA"/>
</dbReference>
<dbReference type="AlphaFoldDB" id="A0A2G9HJC0"/>
<organism evidence="1 2">
    <name type="scientific">Handroanthus impetiginosus</name>
    <dbReference type="NCBI Taxonomy" id="429701"/>
    <lineage>
        <taxon>Eukaryota</taxon>
        <taxon>Viridiplantae</taxon>
        <taxon>Streptophyta</taxon>
        <taxon>Embryophyta</taxon>
        <taxon>Tracheophyta</taxon>
        <taxon>Spermatophyta</taxon>
        <taxon>Magnoliopsida</taxon>
        <taxon>eudicotyledons</taxon>
        <taxon>Gunneridae</taxon>
        <taxon>Pentapetalae</taxon>
        <taxon>asterids</taxon>
        <taxon>lamiids</taxon>
        <taxon>Lamiales</taxon>
        <taxon>Bignoniaceae</taxon>
        <taxon>Crescentiina</taxon>
        <taxon>Tabebuia alliance</taxon>
        <taxon>Handroanthus</taxon>
    </lineage>
</organism>
<gene>
    <name evidence="1" type="ORF">CDL12_09712</name>
</gene>
<reference evidence="2" key="1">
    <citation type="journal article" date="2018" name="Gigascience">
        <title>Genome assembly of the Pink Ipe (Handroanthus impetiginosus, Bignoniaceae), a highly valued, ecologically keystone Neotropical timber forest tree.</title>
        <authorList>
            <person name="Silva-Junior O.B."/>
            <person name="Grattapaglia D."/>
            <person name="Novaes E."/>
            <person name="Collevatti R.G."/>
        </authorList>
    </citation>
    <scope>NUCLEOTIDE SEQUENCE [LARGE SCALE GENOMIC DNA]</scope>
    <source>
        <strain evidence="2">cv. UFG-1</strain>
    </source>
</reference>
<keyword evidence="2" id="KW-1185">Reference proteome</keyword>
<comment type="caution">
    <text evidence="1">The sequence shown here is derived from an EMBL/GenBank/DDBJ whole genome shotgun (WGS) entry which is preliminary data.</text>
</comment>
<evidence type="ECO:0000313" key="1">
    <source>
        <dbReference type="EMBL" id="PIN17627.1"/>
    </source>
</evidence>
<protein>
    <submittedName>
        <fullName evidence="1">Uncharacterized protein</fullName>
    </submittedName>
</protein>
<dbReference type="STRING" id="429701.A0A2G9HJC0"/>
<dbReference type="OrthoDB" id="1723222at2759"/>
<proteinExistence type="predicted"/>
<accession>A0A2G9HJC0</accession>
<name>A0A2G9HJC0_9LAMI</name>
<dbReference type="Proteomes" id="UP000231279">
    <property type="component" value="Unassembled WGS sequence"/>
</dbReference>
<evidence type="ECO:0000313" key="2">
    <source>
        <dbReference type="Proteomes" id="UP000231279"/>
    </source>
</evidence>
<sequence>MSPYSLIFGKACHLPVELEHNAYWAIRKLNFDMQAAGEKRLLQFNDLDEFRLQEKTKRWHDKKIVERRFKPGQYVLLFNSRLKLFPGKLKSRWSGPFRITEVFSHGVVELENENSQNRLKVNAQRIKQYWGGVVDHQHASITLNDVN</sequence>